<comment type="caution">
    <text evidence="4">The sequence shown here is derived from an EMBL/GenBank/DDBJ whole genome shotgun (WGS) entry which is preliminary data.</text>
</comment>
<keyword evidence="3" id="KW-0949">S-adenosyl-L-methionine</keyword>
<dbReference type="PANTHER" id="PTHR43464:SF19">
    <property type="entry name" value="UBIQUINONE BIOSYNTHESIS O-METHYLTRANSFERASE, MITOCHONDRIAL"/>
    <property type="match status" value="1"/>
</dbReference>
<dbReference type="EMBL" id="JARJJS010000001">
    <property type="protein sequence ID" value="MDF4023921.1"/>
    <property type="molecule type" value="Genomic_DNA"/>
</dbReference>
<name>A0ABT6B763_9GAMM</name>
<dbReference type="RefSeq" id="WP_320550662.1">
    <property type="nucleotide sequence ID" value="NZ_JAQLOK010000002.1"/>
</dbReference>
<sequence length="244" mass="27599">MTSNPRRQGHATLDLSSRAAKGLKIERLLEPSPPRGGRLLEVGTGAGGIAHYFATRSSYAFEVDAVDVDDRRQVRDGYRFTPVHSTALPFDADTFDVVISNHVIEHVGLQDDQLHHLQEIRRVLKPGGIAYLAVPNRWMPVEPHFRVPLLSWWPRALRSPWLRLWRRGRVYDCEPLTLTALLDLIARANLHGDVASVKAFRAWVAIESPGGILIRALARLPDRWLEHLRALIPTHVCVLHKRPT</sequence>
<accession>A0ABT6B763</accession>
<dbReference type="Gene3D" id="3.40.50.150">
    <property type="entry name" value="Vaccinia Virus protein VP39"/>
    <property type="match status" value="1"/>
</dbReference>
<keyword evidence="1 4" id="KW-0489">Methyltransferase</keyword>
<keyword evidence="2" id="KW-0808">Transferase</keyword>
<protein>
    <submittedName>
        <fullName evidence="4">Methyltransferase domain-containing protein</fullName>
    </submittedName>
</protein>
<dbReference type="PANTHER" id="PTHR43464">
    <property type="entry name" value="METHYLTRANSFERASE"/>
    <property type="match status" value="1"/>
</dbReference>
<dbReference type="SUPFAM" id="SSF53335">
    <property type="entry name" value="S-adenosyl-L-methionine-dependent methyltransferases"/>
    <property type="match status" value="1"/>
</dbReference>
<organism evidence="4 5">
    <name type="scientific">Luteibacter sahnii</name>
    <dbReference type="NCBI Taxonomy" id="3021977"/>
    <lineage>
        <taxon>Bacteria</taxon>
        <taxon>Pseudomonadati</taxon>
        <taxon>Pseudomonadota</taxon>
        <taxon>Gammaproteobacteria</taxon>
        <taxon>Lysobacterales</taxon>
        <taxon>Rhodanobacteraceae</taxon>
        <taxon>Luteibacter</taxon>
    </lineage>
</organism>
<evidence type="ECO:0000313" key="4">
    <source>
        <dbReference type="EMBL" id="MDF4023921.1"/>
    </source>
</evidence>
<evidence type="ECO:0000256" key="1">
    <source>
        <dbReference type="ARBA" id="ARBA00022603"/>
    </source>
</evidence>
<proteinExistence type="predicted"/>
<dbReference type="Proteomes" id="UP001528850">
    <property type="component" value="Unassembled WGS sequence"/>
</dbReference>
<evidence type="ECO:0000256" key="2">
    <source>
        <dbReference type="ARBA" id="ARBA00022679"/>
    </source>
</evidence>
<gene>
    <name evidence="4" type="ORF">P3W24_02890</name>
</gene>
<keyword evidence="5" id="KW-1185">Reference proteome</keyword>
<evidence type="ECO:0000256" key="3">
    <source>
        <dbReference type="ARBA" id="ARBA00022691"/>
    </source>
</evidence>
<dbReference type="GO" id="GO:0032259">
    <property type="term" value="P:methylation"/>
    <property type="evidence" value="ECO:0007669"/>
    <property type="project" value="UniProtKB-KW"/>
</dbReference>
<dbReference type="Pfam" id="PF13489">
    <property type="entry name" value="Methyltransf_23"/>
    <property type="match status" value="1"/>
</dbReference>
<dbReference type="CDD" id="cd02440">
    <property type="entry name" value="AdoMet_MTases"/>
    <property type="match status" value="1"/>
</dbReference>
<evidence type="ECO:0000313" key="5">
    <source>
        <dbReference type="Proteomes" id="UP001528850"/>
    </source>
</evidence>
<reference evidence="4 5" key="1">
    <citation type="journal article" date="2024" name="Curr. Microbiol.">
        <title>Luteibacter sahnii sp. nov., A Novel Yellow-Colored Xanthomonadin Pigment Producing Probiotic Bacterium from Healthy Rice Seed Microbiome.</title>
        <authorList>
            <person name="Jaiswal G."/>
            <person name="Rana R."/>
            <person name="Nayak P.K."/>
            <person name="Chouhan R."/>
            <person name="Gandhi S.G."/>
            <person name="Patel H.K."/>
            <person name="Patil P.B."/>
        </authorList>
    </citation>
    <scope>NUCLEOTIDE SEQUENCE [LARGE SCALE GENOMIC DNA]</scope>
    <source>
        <strain evidence="4 5">PPL201</strain>
    </source>
</reference>
<dbReference type="GO" id="GO:0008168">
    <property type="term" value="F:methyltransferase activity"/>
    <property type="evidence" value="ECO:0007669"/>
    <property type="project" value="UniProtKB-KW"/>
</dbReference>
<dbReference type="InterPro" id="IPR029063">
    <property type="entry name" value="SAM-dependent_MTases_sf"/>
</dbReference>